<comment type="caution">
    <text evidence="5">The sequence shown here is derived from an EMBL/GenBank/DDBJ whole genome shotgun (WGS) entry which is preliminary data.</text>
</comment>
<dbReference type="OrthoDB" id="266279at2"/>
<keyword evidence="2" id="KW-0472">Membrane</keyword>
<keyword evidence="1 3" id="KW-0732">Signal</keyword>
<dbReference type="Pfam" id="PF08487">
    <property type="entry name" value="VIT"/>
    <property type="match status" value="1"/>
</dbReference>
<sequence length="1088" mass="123551">MRLFFTAFLLSTCLFVTAQVKPSLPIRPSAQPRVFDGKMMIQRCSIAVQTDGITAVTFVEMEFYNNQEVEIEGLYRFKLRNGQVITDFQLDLNGKYREGSIEEKWKATNAYNRVVGKRIDPALLTKDYDNNYSLRIYPVPAKKTRKVCFTLHEVLPYDAKVKTYMLPFSNNDTVADFSFRFEAYNQTEKPFSRALTLLEVPFTTSHNGFVGKANRSFFVLNKSLEIVLPQKQTEQVLVQSANNKHRFAVELKKEFKQFYSIDPKNVTVFWDASASSAERDLQKEISFLKQYLAYHRVKKVTIIPFRQKPFDTLVLTAQPRQLQQLDRYLTDLSYEGATGYGSLNFSTVQSDAVLLFSDGYNSYGTAKPKSGRVLVYAIHSAQKNDLQQLKKITGAGGVLIDLRKLPTDVAIEQASQAERMLLRVESASGKTIIESVLPEKLDRPLLIYGSMHSTTDTLLFYYGNNESITNTERVLLATAQTTTAVGIDRLHMLMRYRKINESHNWNDILDFGLDERVVTTHSAFIVFERVEDYIQYNITPSKDLEEECRRLNYVKRDTRQQRRVMENKSAEADLSAAVAVYNQRIKKWDANAPWLFYRPEKKEEITVPSQTDINILPTTSANVEQALQGRVAGVSISSSNSLDEVVVVGYGSARKRSLTGSVTVINQQDLFQGYTNIGDALAGRVPGLQVMNNGSAPDAAPDIRIRGASSFGVSAQPLYIIDGVPVIAESINQILNVNDIESITVLKDASAAALYGSRAANGAISIQMKKGKNYSNNYSYNRKYKLSEQEDVDYILEMKDTERTEKVAKYNELKLRYSNSVTFHVDMAEHFYACGLHAAGFAALMQAMELAPSQFYMQRTAAMILERWKQFAQAEELLSDLIADQPTELYLYRDLAWVYYQQQKYQQAVDLLHKALFINFGADENRMAGMKAVLLNDFNAMIEIQKQVVDVSKLNTSLIKPLPVDLMIVAEGNNRDRLHLQVNEPGIQSMVIAGNPSKTGGFITTEQNIETWNYYNYGIEMYSTKNAVSGKYKLTVNYYGSWSYYTKIPNYIRLCVFRNFGKPDQSIQIETIAMDNQYGEIEIAEIKY</sequence>
<dbReference type="SUPFAM" id="SSF48452">
    <property type="entry name" value="TPR-like"/>
    <property type="match status" value="1"/>
</dbReference>
<dbReference type="InterPro" id="IPR013694">
    <property type="entry name" value="VIT"/>
</dbReference>
<keyword evidence="2" id="KW-1134">Transmembrane beta strand</keyword>
<evidence type="ECO:0000259" key="4">
    <source>
        <dbReference type="PROSITE" id="PS51468"/>
    </source>
</evidence>
<evidence type="ECO:0000313" key="5">
    <source>
        <dbReference type="EMBL" id="RXK60338.1"/>
    </source>
</evidence>
<dbReference type="Gene3D" id="1.25.40.10">
    <property type="entry name" value="Tetratricopeptide repeat domain"/>
    <property type="match status" value="1"/>
</dbReference>
<evidence type="ECO:0000256" key="1">
    <source>
        <dbReference type="ARBA" id="ARBA00022729"/>
    </source>
</evidence>
<keyword evidence="2" id="KW-0998">Cell outer membrane</keyword>
<gene>
    <name evidence="5" type="ORF">ESA94_07605</name>
</gene>
<dbReference type="PROSITE" id="PS51468">
    <property type="entry name" value="VIT"/>
    <property type="match status" value="1"/>
</dbReference>
<keyword evidence="2" id="KW-0812">Transmembrane</keyword>
<dbReference type="GO" id="GO:0009279">
    <property type="term" value="C:cell outer membrane"/>
    <property type="evidence" value="ECO:0007669"/>
    <property type="project" value="UniProtKB-SubCell"/>
</dbReference>
<reference evidence="5 6" key="1">
    <citation type="submission" date="2019-01" db="EMBL/GenBank/DDBJ databases">
        <title>Lacibacter sp. strain TTM-7.</title>
        <authorList>
            <person name="Chen W.-M."/>
        </authorList>
    </citation>
    <scope>NUCLEOTIDE SEQUENCE [LARGE SCALE GENOMIC DNA]</scope>
    <source>
        <strain evidence="5 6">TTM-7</strain>
    </source>
</reference>
<dbReference type="InterPro" id="IPR012910">
    <property type="entry name" value="Plug_dom"/>
</dbReference>
<feature type="chain" id="PRO_5020730905" description="VIT domain-containing protein" evidence="3">
    <location>
        <begin position="19"/>
        <end position="1088"/>
    </location>
</feature>
<dbReference type="EMBL" id="SDHW01000002">
    <property type="protein sequence ID" value="RXK60338.1"/>
    <property type="molecule type" value="Genomic_DNA"/>
</dbReference>
<protein>
    <recommendedName>
        <fullName evidence="4">VIT domain-containing protein</fullName>
    </recommendedName>
</protein>
<comment type="subcellular location">
    <subcellularLocation>
        <location evidence="2">Cell outer membrane</location>
        <topology evidence="2">Multi-pass membrane protein</topology>
    </subcellularLocation>
</comment>
<dbReference type="SUPFAM" id="SSF56935">
    <property type="entry name" value="Porins"/>
    <property type="match status" value="1"/>
</dbReference>
<dbReference type="InterPro" id="IPR037066">
    <property type="entry name" value="Plug_dom_sf"/>
</dbReference>
<dbReference type="GO" id="GO:0044718">
    <property type="term" value="P:siderophore transmembrane transport"/>
    <property type="evidence" value="ECO:0007669"/>
    <property type="project" value="TreeGrafter"/>
</dbReference>
<dbReference type="PANTHER" id="PTHR30069">
    <property type="entry name" value="TONB-DEPENDENT OUTER MEMBRANE RECEPTOR"/>
    <property type="match status" value="1"/>
</dbReference>
<evidence type="ECO:0000256" key="3">
    <source>
        <dbReference type="SAM" id="SignalP"/>
    </source>
</evidence>
<dbReference type="RefSeq" id="WP_129130298.1">
    <property type="nucleotide sequence ID" value="NZ_SDHW01000002.1"/>
</dbReference>
<feature type="signal peptide" evidence="3">
    <location>
        <begin position="1"/>
        <end position="18"/>
    </location>
</feature>
<comment type="similarity">
    <text evidence="2">Belongs to the TonB-dependent receptor family.</text>
</comment>
<evidence type="ECO:0000256" key="2">
    <source>
        <dbReference type="PROSITE-ProRule" id="PRU01360"/>
    </source>
</evidence>
<evidence type="ECO:0000313" key="6">
    <source>
        <dbReference type="Proteomes" id="UP000290204"/>
    </source>
</evidence>
<dbReference type="GO" id="GO:0015344">
    <property type="term" value="F:siderophore uptake transmembrane transporter activity"/>
    <property type="evidence" value="ECO:0007669"/>
    <property type="project" value="TreeGrafter"/>
</dbReference>
<dbReference type="AlphaFoldDB" id="A0A4Q1CJ18"/>
<name>A0A4Q1CJ18_9BACT</name>
<dbReference type="Proteomes" id="UP000290204">
    <property type="component" value="Unassembled WGS sequence"/>
</dbReference>
<dbReference type="PANTHER" id="PTHR30069:SF29">
    <property type="entry name" value="HEMOGLOBIN AND HEMOGLOBIN-HAPTOGLOBIN-BINDING PROTEIN 1-RELATED"/>
    <property type="match status" value="1"/>
</dbReference>
<keyword evidence="6" id="KW-1185">Reference proteome</keyword>
<feature type="domain" description="VIT" evidence="4">
    <location>
        <begin position="25"/>
        <end position="153"/>
    </location>
</feature>
<dbReference type="PROSITE" id="PS52016">
    <property type="entry name" value="TONB_DEPENDENT_REC_3"/>
    <property type="match status" value="1"/>
</dbReference>
<accession>A0A4Q1CJ18</accession>
<dbReference type="InterPro" id="IPR039426">
    <property type="entry name" value="TonB-dep_rcpt-like"/>
</dbReference>
<proteinExistence type="inferred from homology"/>
<keyword evidence="2" id="KW-0813">Transport</keyword>
<dbReference type="InterPro" id="IPR011990">
    <property type="entry name" value="TPR-like_helical_dom_sf"/>
</dbReference>
<dbReference type="Pfam" id="PF07715">
    <property type="entry name" value="Plug"/>
    <property type="match status" value="1"/>
</dbReference>
<dbReference type="Gene3D" id="2.170.130.10">
    <property type="entry name" value="TonB-dependent receptor, plug domain"/>
    <property type="match status" value="1"/>
</dbReference>
<organism evidence="5 6">
    <name type="scientific">Lacibacter luteus</name>
    <dbReference type="NCBI Taxonomy" id="2508719"/>
    <lineage>
        <taxon>Bacteria</taxon>
        <taxon>Pseudomonadati</taxon>
        <taxon>Bacteroidota</taxon>
        <taxon>Chitinophagia</taxon>
        <taxon>Chitinophagales</taxon>
        <taxon>Chitinophagaceae</taxon>
        <taxon>Lacibacter</taxon>
    </lineage>
</organism>
<dbReference type="InterPro" id="IPR023997">
    <property type="entry name" value="TonB-dep_OMP_SusC/RagA_CS"/>
</dbReference>
<dbReference type="NCBIfam" id="TIGR04057">
    <property type="entry name" value="SusC_RagA_signa"/>
    <property type="match status" value="1"/>
</dbReference>